<accession>A0A0B6YZ59</accession>
<proteinExistence type="predicted"/>
<name>A0A0B6YZ59_9EUPU</name>
<gene>
    <name evidence="1" type="primary">ORF40871</name>
</gene>
<protein>
    <submittedName>
        <fullName evidence="1">Uncharacterized protein</fullName>
    </submittedName>
</protein>
<evidence type="ECO:0000313" key="1">
    <source>
        <dbReference type="EMBL" id="CEK60961.1"/>
    </source>
</evidence>
<reference evidence="1" key="1">
    <citation type="submission" date="2014-12" db="EMBL/GenBank/DDBJ databases">
        <title>Insight into the proteome of Arion vulgaris.</title>
        <authorList>
            <person name="Aradska J."/>
            <person name="Bulat T."/>
            <person name="Smidak R."/>
            <person name="Sarate P."/>
            <person name="Gangsoo J."/>
            <person name="Sialana F."/>
            <person name="Bilban M."/>
            <person name="Lubec G."/>
        </authorList>
    </citation>
    <scope>NUCLEOTIDE SEQUENCE</scope>
    <source>
        <tissue evidence="1">Skin</tissue>
    </source>
</reference>
<feature type="non-terminal residue" evidence="1">
    <location>
        <position position="86"/>
    </location>
</feature>
<feature type="non-terminal residue" evidence="1">
    <location>
        <position position="1"/>
    </location>
</feature>
<organism evidence="1">
    <name type="scientific">Arion vulgaris</name>
    <dbReference type="NCBI Taxonomy" id="1028688"/>
    <lineage>
        <taxon>Eukaryota</taxon>
        <taxon>Metazoa</taxon>
        <taxon>Spiralia</taxon>
        <taxon>Lophotrochozoa</taxon>
        <taxon>Mollusca</taxon>
        <taxon>Gastropoda</taxon>
        <taxon>Heterobranchia</taxon>
        <taxon>Euthyneura</taxon>
        <taxon>Panpulmonata</taxon>
        <taxon>Eupulmonata</taxon>
        <taxon>Stylommatophora</taxon>
        <taxon>Helicina</taxon>
        <taxon>Arionoidea</taxon>
        <taxon>Arionidae</taxon>
        <taxon>Arion</taxon>
    </lineage>
</organism>
<dbReference type="AlphaFoldDB" id="A0A0B6YZ59"/>
<sequence>RPLGLLLELRISCKFLDRWRCHFCGERAIWGKNLRCNEVNSSSQDTLKFRTSAEQNRSLYFAYILYTANSTDTLQRLGMGQTALCQ</sequence>
<dbReference type="EMBL" id="HACG01014096">
    <property type="protein sequence ID" value="CEK60961.1"/>
    <property type="molecule type" value="Transcribed_RNA"/>
</dbReference>